<evidence type="ECO:0000259" key="2">
    <source>
        <dbReference type="PROSITE" id="PS50983"/>
    </source>
</evidence>
<evidence type="ECO:0000313" key="3">
    <source>
        <dbReference type="EMBL" id="BBO82338.1"/>
    </source>
</evidence>
<proteinExistence type="predicted"/>
<accession>A0A5K7ZJD0</accession>
<dbReference type="AlphaFoldDB" id="A0A5K7ZJD0"/>
<dbReference type="Proteomes" id="UP000425960">
    <property type="component" value="Chromosome"/>
</dbReference>
<organism evidence="3 4">
    <name type="scientific">Desulfosarcina ovata subsp. sediminis</name>
    <dbReference type="NCBI Taxonomy" id="885957"/>
    <lineage>
        <taxon>Bacteria</taxon>
        <taxon>Pseudomonadati</taxon>
        <taxon>Thermodesulfobacteriota</taxon>
        <taxon>Desulfobacteria</taxon>
        <taxon>Desulfobacterales</taxon>
        <taxon>Desulfosarcinaceae</taxon>
        <taxon>Desulfosarcina</taxon>
    </lineage>
</organism>
<evidence type="ECO:0000256" key="1">
    <source>
        <dbReference type="SAM" id="SignalP"/>
    </source>
</evidence>
<protein>
    <submittedName>
        <fullName evidence="3">ABC transporter substrate-binding protein</fullName>
    </submittedName>
</protein>
<dbReference type="InterPro" id="IPR002491">
    <property type="entry name" value="ABC_transptr_periplasmic_BD"/>
</dbReference>
<dbReference type="KEGG" id="dov:DSCO28_29040"/>
<dbReference type="EMBL" id="AP021876">
    <property type="protein sequence ID" value="BBO82338.1"/>
    <property type="molecule type" value="Genomic_DNA"/>
</dbReference>
<feature type="domain" description="Fe/B12 periplasmic-binding" evidence="2">
    <location>
        <begin position="52"/>
        <end position="360"/>
    </location>
</feature>
<feature type="signal peptide" evidence="1">
    <location>
        <begin position="1"/>
        <end position="23"/>
    </location>
</feature>
<name>A0A5K7ZJD0_9BACT</name>
<dbReference type="RefSeq" id="WP_155322825.1">
    <property type="nucleotide sequence ID" value="NZ_AP021876.1"/>
</dbReference>
<reference evidence="3 4" key="1">
    <citation type="submission" date="2019-11" db="EMBL/GenBank/DDBJ databases">
        <title>Comparative genomics of hydrocarbon-degrading Desulfosarcina strains.</title>
        <authorList>
            <person name="Watanabe M."/>
            <person name="Kojima H."/>
            <person name="Fukui M."/>
        </authorList>
    </citation>
    <scope>NUCLEOTIDE SEQUENCE [LARGE SCALE GENOMIC DNA]</scope>
    <source>
        <strain evidence="3 4">28bB2T</strain>
    </source>
</reference>
<dbReference type="InterPro" id="IPR050902">
    <property type="entry name" value="ABC_Transporter_SBP"/>
</dbReference>
<dbReference type="PROSITE" id="PS50983">
    <property type="entry name" value="FE_B12_PBP"/>
    <property type="match status" value="1"/>
</dbReference>
<keyword evidence="1" id="KW-0732">Signal</keyword>
<dbReference type="PANTHER" id="PTHR30535:SF34">
    <property type="entry name" value="MOLYBDATE-BINDING PROTEIN MOLA"/>
    <property type="match status" value="1"/>
</dbReference>
<feature type="chain" id="PRO_5024387544" evidence="1">
    <location>
        <begin position="24"/>
        <end position="402"/>
    </location>
</feature>
<dbReference type="Gene3D" id="3.40.50.1980">
    <property type="entry name" value="Nitrogenase molybdenum iron protein domain"/>
    <property type="match status" value="2"/>
</dbReference>
<gene>
    <name evidence="3" type="ORF">DSCO28_29040</name>
</gene>
<evidence type="ECO:0000313" key="4">
    <source>
        <dbReference type="Proteomes" id="UP000425960"/>
    </source>
</evidence>
<dbReference type="Pfam" id="PF01497">
    <property type="entry name" value="Peripla_BP_2"/>
    <property type="match status" value="1"/>
</dbReference>
<dbReference type="PANTHER" id="PTHR30535">
    <property type="entry name" value="VITAMIN B12-BINDING PROTEIN"/>
    <property type="match status" value="1"/>
</dbReference>
<sequence length="402" mass="44865">MRINGRMIVLLVILIATPICSHAADSKPSQTNLCSIVDSRGVRVTLPPGIDRVVTISDGFIEGVMTVFGVQKRLVGVGSSCLTQKDYRFSFPLEGEQTRDYAQGMHTVTLLNPWIADLPLIAVWNSAPNYEKIASLNPDLAIIRVGSCWHWRDDDQVAKSIRMIESLGIPVVVLKSPNTYDAPDLATLYNEIEILGQLFDREEKAATLVRYLRAQVDTVSRRTGSIPEARRTRVLLLGLSPKSREAGGAGVAVGRGTTDTFLLEHIVRGVNAFQESGNFKVLGTEQILALAPDAIVLPTAWGYHPPQELYEAPYYADLRQMAAVKNRRVAALPFTPCNCDKRLEYPIDIMVMAKAAYPDRFADIDLADWLIDFYRKVYGVDEKTAKRLRAVQWMDWTLSIRE</sequence>
<dbReference type="SUPFAM" id="SSF53807">
    <property type="entry name" value="Helical backbone' metal receptor"/>
    <property type="match status" value="1"/>
</dbReference>